<feature type="transmembrane region" description="Helical" evidence="8">
    <location>
        <begin position="16"/>
        <end position="38"/>
    </location>
</feature>
<dbReference type="GO" id="GO:0140359">
    <property type="term" value="F:ABC-type transporter activity"/>
    <property type="evidence" value="ECO:0007669"/>
    <property type="project" value="InterPro"/>
</dbReference>
<evidence type="ECO:0000259" key="9">
    <source>
        <dbReference type="PROSITE" id="PS50893"/>
    </source>
</evidence>
<dbReference type="SUPFAM" id="SSF90123">
    <property type="entry name" value="ABC transporter transmembrane region"/>
    <property type="match status" value="1"/>
</dbReference>
<feature type="region of interest" description="Disordered" evidence="7">
    <location>
        <begin position="331"/>
        <end position="350"/>
    </location>
</feature>
<name>A0A1H5CBY2_9MICO</name>
<evidence type="ECO:0000256" key="5">
    <source>
        <dbReference type="ARBA" id="ARBA00022989"/>
    </source>
</evidence>
<dbReference type="OrthoDB" id="9806127at2"/>
<dbReference type="PROSITE" id="PS00211">
    <property type="entry name" value="ABC_TRANSPORTER_1"/>
    <property type="match status" value="1"/>
</dbReference>
<dbReference type="PANTHER" id="PTHR24221:SF654">
    <property type="entry name" value="ATP-BINDING CASSETTE SUB-FAMILY B MEMBER 6"/>
    <property type="match status" value="1"/>
</dbReference>
<dbReference type="Proteomes" id="UP000199220">
    <property type="component" value="Unassembled WGS sequence"/>
</dbReference>
<protein>
    <submittedName>
        <fullName evidence="11">ATP-binding cassette, subfamily B</fullName>
    </submittedName>
</protein>
<dbReference type="AlphaFoldDB" id="A0A1H5CBY2"/>
<evidence type="ECO:0000259" key="10">
    <source>
        <dbReference type="PROSITE" id="PS50929"/>
    </source>
</evidence>
<keyword evidence="2 8" id="KW-0812">Transmembrane</keyword>
<dbReference type="InterPro" id="IPR003593">
    <property type="entry name" value="AAA+_ATPase"/>
</dbReference>
<dbReference type="InterPro" id="IPR011527">
    <property type="entry name" value="ABC1_TM_dom"/>
</dbReference>
<gene>
    <name evidence="11" type="ORF">SAMN04488554_0332</name>
</gene>
<sequence length="604" mass="66242">MSALLRILRFTRSLRLYYVGIMLAAAVVTGAGLAVPFITGRATDVIVDALDSGGGDDVLGATIRTVLLLAAALLLAELVDTLVSNIGGYWGDVMSARMRTILSSRYFEKLLWLPQRYFDNELTGTIVARLNRSIAEITNFMKSMSNMFVTLIMTTIAVLVISAWHYWPLAVLLLIAYPLYLWLTALTSAKWQRLEGRKNEHVDIASGRFTEVIGQIRVVKSFARERSELRHFTEHFDATIGLTDEQSRHWHRMDVIRRAVLNVIFFVLYAMIFVRTVQGHFSPGDMVMLVQLMAMARQPVTSLSYVVDTAQRAIAGSKSYFEVMELDEASIGGGGTPPREPSPAPSTGGDGATIRFTDVRFGYDNDGDVLSGVSFEVGRGERVAFVGESGGGKTTLMNLLMGLYDTRSGSIEVAGAGADVEALRRSIGVVFQDPSLFSGTVAENIAYGRPDATRAEIEDVARRAAVDEFVRKFPRGYDTVIGERGMKLSGGQKQRIAVARAMLKDAPILVLDEATSALDTKSERLVQAGLENLMHERTSLIIAHRLSTIAEVDRIITLRDGRIDEIGTPDELAASGRIYAELLALQNSASAADRKRLKTYDVVG</sequence>
<evidence type="ECO:0000313" key="11">
    <source>
        <dbReference type="EMBL" id="SED64293.1"/>
    </source>
</evidence>
<feature type="domain" description="ABC transmembrane type-1" evidence="10">
    <location>
        <begin position="19"/>
        <end position="312"/>
    </location>
</feature>
<dbReference type="GO" id="GO:0005524">
    <property type="term" value="F:ATP binding"/>
    <property type="evidence" value="ECO:0007669"/>
    <property type="project" value="UniProtKB-KW"/>
</dbReference>
<evidence type="ECO:0000256" key="1">
    <source>
        <dbReference type="ARBA" id="ARBA00004651"/>
    </source>
</evidence>
<dbReference type="SMART" id="SM00382">
    <property type="entry name" value="AAA"/>
    <property type="match status" value="1"/>
</dbReference>
<reference evidence="12" key="1">
    <citation type="submission" date="2016-10" db="EMBL/GenBank/DDBJ databases">
        <authorList>
            <person name="Varghese N."/>
            <person name="Submissions S."/>
        </authorList>
    </citation>
    <scope>NUCLEOTIDE SEQUENCE [LARGE SCALE GENOMIC DNA]</scope>
    <source>
        <strain evidence="12">DSM 21368</strain>
    </source>
</reference>
<keyword evidence="5 8" id="KW-1133">Transmembrane helix</keyword>
<keyword evidence="6 8" id="KW-0472">Membrane</keyword>
<dbReference type="PROSITE" id="PS50893">
    <property type="entry name" value="ABC_TRANSPORTER_2"/>
    <property type="match status" value="1"/>
</dbReference>
<dbReference type="EMBL" id="FNTX01000001">
    <property type="protein sequence ID" value="SED64293.1"/>
    <property type="molecule type" value="Genomic_DNA"/>
</dbReference>
<dbReference type="InterPro" id="IPR017871">
    <property type="entry name" value="ABC_transporter-like_CS"/>
</dbReference>
<proteinExistence type="predicted"/>
<dbReference type="InterPro" id="IPR003439">
    <property type="entry name" value="ABC_transporter-like_ATP-bd"/>
</dbReference>
<evidence type="ECO:0000256" key="6">
    <source>
        <dbReference type="ARBA" id="ARBA00023136"/>
    </source>
</evidence>
<evidence type="ECO:0000256" key="4">
    <source>
        <dbReference type="ARBA" id="ARBA00022840"/>
    </source>
</evidence>
<evidence type="ECO:0000256" key="7">
    <source>
        <dbReference type="SAM" id="MobiDB-lite"/>
    </source>
</evidence>
<accession>A0A1H5CBY2</accession>
<dbReference type="InterPro" id="IPR027417">
    <property type="entry name" value="P-loop_NTPase"/>
</dbReference>
<comment type="subcellular location">
    <subcellularLocation>
        <location evidence="1">Cell membrane</location>
        <topology evidence="1">Multi-pass membrane protein</topology>
    </subcellularLocation>
</comment>
<feature type="transmembrane region" description="Helical" evidence="8">
    <location>
        <begin position="255"/>
        <end position="274"/>
    </location>
</feature>
<dbReference type="SUPFAM" id="SSF52540">
    <property type="entry name" value="P-loop containing nucleoside triphosphate hydrolases"/>
    <property type="match status" value="1"/>
</dbReference>
<dbReference type="FunFam" id="3.40.50.300:FF:000218">
    <property type="entry name" value="Multidrug ABC transporter ATP-binding protein"/>
    <property type="match status" value="1"/>
</dbReference>
<evidence type="ECO:0000256" key="3">
    <source>
        <dbReference type="ARBA" id="ARBA00022741"/>
    </source>
</evidence>
<feature type="transmembrane region" description="Helical" evidence="8">
    <location>
        <begin position="170"/>
        <end position="189"/>
    </location>
</feature>
<dbReference type="Pfam" id="PF00664">
    <property type="entry name" value="ABC_membrane"/>
    <property type="match status" value="1"/>
</dbReference>
<evidence type="ECO:0000256" key="2">
    <source>
        <dbReference type="ARBA" id="ARBA00022692"/>
    </source>
</evidence>
<dbReference type="Gene3D" id="1.20.1560.10">
    <property type="entry name" value="ABC transporter type 1, transmembrane domain"/>
    <property type="match status" value="1"/>
</dbReference>
<dbReference type="InterPro" id="IPR036640">
    <property type="entry name" value="ABC1_TM_sf"/>
</dbReference>
<organism evidence="11 12">
    <name type="scientific">Ruania alba</name>
    <dbReference type="NCBI Taxonomy" id="648782"/>
    <lineage>
        <taxon>Bacteria</taxon>
        <taxon>Bacillati</taxon>
        <taxon>Actinomycetota</taxon>
        <taxon>Actinomycetes</taxon>
        <taxon>Micrococcales</taxon>
        <taxon>Ruaniaceae</taxon>
        <taxon>Ruania</taxon>
    </lineage>
</organism>
<evidence type="ECO:0000313" key="12">
    <source>
        <dbReference type="Proteomes" id="UP000199220"/>
    </source>
</evidence>
<feature type="domain" description="ABC transporter" evidence="9">
    <location>
        <begin position="354"/>
        <end position="585"/>
    </location>
</feature>
<dbReference type="RefSeq" id="WP_089771403.1">
    <property type="nucleotide sequence ID" value="NZ_FNTX01000001.1"/>
</dbReference>
<dbReference type="CDD" id="cd07346">
    <property type="entry name" value="ABC_6TM_exporters"/>
    <property type="match status" value="1"/>
</dbReference>
<keyword evidence="4 11" id="KW-0067">ATP-binding</keyword>
<evidence type="ECO:0000256" key="8">
    <source>
        <dbReference type="SAM" id="Phobius"/>
    </source>
</evidence>
<keyword evidence="3" id="KW-0547">Nucleotide-binding</keyword>
<dbReference type="PROSITE" id="PS50929">
    <property type="entry name" value="ABC_TM1F"/>
    <property type="match status" value="1"/>
</dbReference>
<dbReference type="PANTHER" id="PTHR24221">
    <property type="entry name" value="ATP-BINDING CASSETTE SUB-FAMILY B"/>
    <property type="match status" value="1"/>
</dbReference>
<dbReference type="InterPro" id="IPR039421">
    <property type="entry name" value="Type_1_exporter"/>
</dbReference>
<dbReference type="STRING" id="648782.SAMN04488554_0332"/>
<feature type="transmembrane region" description="Helical" evidence="8">
    <location>
        <begin position="147"/>
        <end position="164"/>
    </location>
</feature>
<dbReference type="Gene3D" id="3.40.50.300">
    <property type="entry name" value="P-loop containing nucleotide triphosphate hydrolases"/>
    <property type="match status" value="1"/>
</dbReference>
<dbReference type="Pfam" id="PF00005">
    <property type="entry name" value="ABC_tran"/>
    <property type="match status" value="1"/>
</dbReference>
<dbReference type="GO" id="GO:0016887">
    <property type="term" value="F:ATP hydrolysis activity"/>
    <property type="evidence" value="ECO:0007669"/>
    <property type="project" value="InterPro"/>
</dbReference>
<dbReference type="GO" id="GO:0005886">
    <property type="term" value="C:plasma membrane"/>
    <property type="evidence" value="ECO:0007669"/>
    <property type="project" value="UniProtKB-SubCell"/>
</dbReference>
<keyword evidence="12" id="KW-1185">Reference proteome</keyword>